<sequence length="274" mass="31208">MECSYIFCPEDDARRLPVYVTTVGYWAHQGEMVRPDGFPDYQMHQVLAGKGELTIAGERHIVGPGEVFFLYPDISHAYVPLTEPWEVAWVSFDGREARQMLQYAGIVESGPVRMREGGLLQPLEQMITLAVDDGLEASNERAKLLFALLLDLKRVLLAPASQAQERERLKPILRHIDEQLHRPLPLSELAEVANVSPQYVCRLFQQVLHVRPTVYVNQQRINRGKHLMVNEPAKKMYEIARMVGFDNASYFCAVFRKQTGMSPDAFKRMHGVNG</sequence>
<dbReference type="PANTHER" id="PTHR46796:SF6">
    <property type="entry name" value="ARAC SUBFAMILY"/>
    <property type="match status" value="1"/>
</dbReference>
<dbReference type="EMBL" id="AEDD01000004">
    <property type="protein sequence ID" value="EFM11204.1"/>
    <property type="molecule type" value="Genomic_DNA"/>
</dbReference>
<dbReference type="Proteomes" id="UP000005387">
    <property type="component" value="Unassembled WGS sequence"/>
</dbReference>
<dbReference type="InterPro" id="IPR018062">
    <property type="entry name" value="HTH_AraC-typ_CS"/>
</dbReference>
<dbReference type="PROSITE" id="PS00041">
    <property type="entry name" value="HTH_ARAC_FAMILY_1"/>
    <property type="match status" value="1"/>
</dbReference>
<name>E0I7P9_9BACL</name>
<dbReference type="GO" id="GO:0043565">
    <property type="term" value="F:sequence-specific DNA binding"/>
    <property type="evidence" value="ECO:0007669"/>
    <property type="project" value="InterPro"/>
</dbReference>
<keyword evidence="7" id="KW-1185">Reference proteome</keyword>
<dbReference type="Gene3D" id="1.10.10.60">
    <property type="entry name" value="Homeodomain-like"/>
    <property type="match status" value="2"/>
</dbReference>
<evidence type="ECO:0000313" key="6">
    <source>
        <dbReference type="EMBL" id="EFM11204.1"/>
    </source>
</evidence>
<dbReference type="Pfam" id="PF12833">
    <property type="entry name" value="HTH_18"/>
    <property type="match status" value="1"/>
</dbReference>
<evidence type="ECO:0000256" key="3">
    <source>
        <dbReference type="ARBA" id="ARBA00023159"/>
    </source>
</evidence>
<proteinExistence type="predicted"/>
<dbReference type="InterPro" id="IPR018060">
    <property type="entry name" value="HTH_AraC"/>
</dbReference>
<dbReference type="PROSITE" id="PS01124">
    <property type="entry name" value="HTH_ARAC_FAMILY_2"/>
    <property type="match status" value="1"/>
</dbReference>
<organism evidence="6 7">
    <name type="scientific">Paenibacillus curdlanolyticus YK9</name>
    <dbReference type="NCBI Taxonomy" id="717606"/>
    <lineage>
        <taxon>Bacteria</taxon>
        <taxon>Bacillati</taxon>
        <taxon>Bacillota</taxon>
        <taxon>Bacilli</taxon>
        <taxon>Bacillales</taxon>
        <taxon>Paenibacillaceae</taxon>
        <taxon>Paenibacillus</taxon>
    </lineage>
</organism>
<dbReference type="PANTHER" id="PTHR46796">
    <property type="entry name" value="HTH-TYPE TRANSCRIPTIONAL ACTIVATOR RHAS-RELATED"/>
    <property type="match status" value="1"/>
</dbReference>
<feature type="domain" description="HTH araC/xylS-type" evidence="5">
    <location>
        <begin position="170"/>
        <end position="269"/>
    </location>
</feature>
<keyword evidence="3" id="KW-0010">Activator</keyword>
<dbReference type="SUPFAM" id="SSF51215">
    <property type="entry name" value="Regulatory protein AraC"/>
    <property type="match status" value="1"/>
</dbReference>
<dbReference type="InterPro" id="IPR020449">
    <property type="entry name" value="Tscrpt_reg_AraC-type_HTH"/>
</dbReference>
<accession>E0I7P9</accession>
<evidence type="ECO:0000313" key="7">
    <source>
        <dbReference type="Proteomes" id="UP000005387"/>
    </source>
</evidence>
<evidence type="ECO:0000256" key="4">
    <source>
        <dbReference type="ARBA" id="ARBA00023163"/>
    </source>
</evidence>
<dbReference type="RefSeq" id="WP_006037661.1">
    <property type="nucleotide sequence ID" value="NZ_AEDD01000004.1"/>
</dbReference>
<dbReference type="SUPFAM" id="SSF46689">
    <property type="entry name" value="Homeodomain-like"/>
    <property type="match status" value="2"/>
</dbReference>
<dbReference type="GO" id="GO:0003700">
    <property type="term" value="F:DNA-binding transcription factor activity"/>
    <property type="evidence" value="ECO:0007669"/>
    <property type="project" value="InterPro"/>
</dbReference>
<gene>
    <name evidence="6" type="ORF">PaecuDRAFT_1650</name>
</gene>
<dbReference type="OrthoDB" id="185320at2"/>
<dbReference type="AlphaFoldDB" id="E0I7P9"/>
<dbReference type="InterPro" id="IPR009057">
    <property type="entry name" value="Homeodomain-like_sf"/>
</dbReference>
<keyword evidence="2" id="KW-0238">DNA-binding</keyword>
<evidence type="ECO:0000256" key="1">
    <source>
        <dbReference type="ARBA" id="ARBA00023015"/>
    </source>
</evidence>
<protein>
    <submittedName>
        <fullName evidence="6">Transcriptional regulator, AraC family</fullName>
    </submittedName>
</protein>
<reference evidence="6 7" key="1">
    <citation type="submission" date="2010-07" db="EMBL/GenBank/DDBJ databases">
        <title>The draft genome of Paenibacillus curdlanolyticus YK9.</title>
        <authorList>
            <consortium name="US DOE Joint Genome Institute (JGI-PGF)"/>
            <person name="Lucas S."/>
            <person name="Copeland A."/>
            <person name="Lapidus A."/>
            <person name="Cheng J.-F."/>
            <person name="Bruce D."/>
            <person name="Goodwin L."/>
            <person name="Pitluck S."/>
            <person name="Land M.L."/>
            <person name="Hauser L."/>
            <person name="Chang Y.-J."/>
            <person name="Jeffries C."/>
            <person name="Anderson I.J."/>
            <person name="Johnson E."/>
            <person name="Loganathan U."/>
            <person name="Mulhopadhyay B."/>
            <person name="Kyrpides N."/>
            <person name="Woyke T.J."/>
        </authorList>
    </citation>
    <scope>NUCLEOTIDE SEQUENCE [LARGE SCALE GENOMIC DNA]</scope>
    <source>
        <strain evidence="6 7">YK9</strain>
    </source>
</reference>
<dbReference type="eggNOG" id="COG2207">
    <property type="taxonomic scope" value="Bacteria"/>
</dbReference>
<dbReference type="STRING" id="717606.PaecuDRAFT_1650"/>
<dbReference type="Gene3D" id="2.60.120.280">
    <property type="entry name" value="Regulatory protein AraC"/>
    <property type="match status" value="1"/>
</dbReference>
<dbReference type="SMART" id="SM00342">
    <property type="entry name" value="HTH_ARAC"/>
    <property type="match status" value="1"/>
</dbReference>
<dbReference type="InterPro" id="IPR003313">
    <property type="entry name" value="AraC-bd"/>
</dbReference>
<dbReference type="InterPro" id="IPR050204">
    <property type="entry name" value="AraC_XylS_family_regulators"/>
</dbReference>
<keyword evidence="1" id="KW-0805">Transcription regulation</keyword>
<evidence type="ECO:0000256" key="2">
    <source>
        <dbReference type="ARBA" id="ARBA00023125"/>
    </source>
</evidence>
<dbReference type="InterPro" id="IPR037923">
    <property type="entry name" value="HTH-like"/>
</dbReference>
<evidence type="ECO:0000259" key="5">
    <source>
        <dbReference type="PROSITE" id="PS01124"/>
    </source>
</evidence>
<dbReference type="Pfam" id="PF02311">
    <property type="entry name" value="AraC_binding"/>
    <property type="match status" value="1"/>
</dbReference>
<keyword evidence="4" id="KW-0804">Transcription</keyword>
<dbReference type="PRINTS" id="PR00032">
    <property type="entry name" value="HTHARAC"/>
</dbReference>